<keyword evidence="2" id="KW-1133">Transmembrane helix</keyword>
<organism evidence="3 4">
    <name type="scientific">Nocardia macrotermitis</name>
    <dbReference type="NCBI Taxonomy" id="2585198"/>
    <lineage>
        <taxon>Bacteria</taxon>
        <taxon>Bacillati</taxon>
        <taxon>Actinomycetota</taxon>
        <taxon>Actinomycetes</taxon>
        <taxon>Mycobacteriales</taxon>
        <taxon>Nocardiaceae</taxon>
        <taxon>Nocardia</taxon>
    </lineage>
</organism>
<feature type="region of interest" description="Disordered" evidence="1">
    <location>
        <begin position="499"/>
        <end position="534"/>
    </location>
</feature>
<feature type="transmembrane region" description="Helical" evidence="2">
    <location>
        <begin position="88"/>
        <end position="106"/>
    </location>
</feature>
<keyword evidence="2" id="KW-0472">Membrane</keyword>
<dbReference type="AlphaFoldDB" id="A0A7K0DAJ2"/>
<feature type="compositionally biased region" description="Low complexity" evidence="1">
    <location>
        <begin position="507"/>
        <end position="518"/>
    </location>
</feature>
<proteinExistence type="predicted"/>
<dbReference type="Proteomes" id="UP000438448">
    <property type="component" value="Unassembled WGS sequence"/>
</dbReference>
<evidence type="ECO:0000256" key="1">
    <source>
        <dbReference type="SAM" id="MobiDB-lite"/>
    </source>
</evidence>
<dbReference type="RefSeq" id="WP_153414576.1">
    <property type="nucleotide sequence ID" value="NZ_WEGK01000015.1"/>
</dbReference>
<evidence type="ECO:0000313" key="4">
    <source>
        <dbReference type="Proteomes" id="UP000438448"/>
    </source>
</evidence>
<feature type="transmembrane region" description="Helical" evidence="2">
    <location>
        <begin position="65"/>
        <end position="82"/>
    </location>
</feature>
<evidence type="ECO:0000256" key="2">
    <source>
        <dbReference type="SAM" id="Phobius"/>
    </source>
</evidence>
<keyword evidence="4" id="KW-1185">Reference proteome</keyword>
<dbReference type="EMBL" id="WEGK01000015">
    <property type="protein sequence ID" value="MQY22737.1"/>
    <property type="molecule type" value="Genomic_DNA"/>
</dbReference>
<keyword evidence="2" id="KW-0812">Transmembrane</keyword>
<protein>
    <submittedName>
        <fullName evidence="3">Uncharacterized protein</fullName>
    </submittedName>
</protein>
<sequence length="602" mass="65050">MNRLPKARRDLAVSLLVPQERWGWEYVVPAPAMPSPLREQAPCWVGLPEPETLQRDRARARGRRIALAAAFLMAAWASVLAAALRLGYWPVVGGALVVPVLAWCVVSGMRSSAARRKYVSRLEQEQSRFGRAVAQWQSAVAEHDRREQLRVTSAALWYPLQPAEQWAQVNVFGGTADGWSSLLVTLGLSLQMAGSRLLVLDFSERGVASELVSLADTVGYETRVDRVPADGVVGMDGLSAVEAGELAAEVLTTVLGRTNDGMRQAVDAELVQTVVECLEAPYTFERVAAGLAMMRRTLDVDRQSCLSAAEVRGLNRATENIGPEWPSVGEELRFVSATMRLLGGVPQGHSLQEPLWPQSGLRVIATADTNARRKDLLDRFVFFRVLHEIRTSDHRTGDAVVVAGADQLGAAELEALARHADRVGMRLIVMCEHLRGEQLQFLGAAGSATVLMRLGHTGEAAAAADFVGRGHRFVLSQLTEQIGRSFTDGVSDTAGDSLTSTVTDNFSPTSSGSSDSQSRATTWSQTRSWSRADSASDSRGWTRAYEYVVEPTTFQALPATAFIWVETGGGGRRIVAGDCNPGIALLDRVAASPRTAATVVSC</sequence>
<evidence type="ECO:0000313" key="3">
    <source>
        <dbReference type="EMBL" id="MQY22737.1"/>
    </source>
</evidence>
<comment type="caution">
    <text evidence="3">The sequence shown here is derived from an EMBL/GenBank/DDBJ whole genome shotgun (WGS) entry which is preliminary data.</text>
</comment>
<accession>A0A7K0DAJ2</accession>
<reference evidence="3 4" key="1">
    <citation type="submission" date="2019-10" db="EMBL/GenBank/DDBJ databases">
        <title>Nocardia macrotermitis sp. nov. and Nocardia aurantia sp. nov., isolated from the gut of fungus growing-termite Macrotermes natalensis.</title>
        <authorList>
            <person name="Benndorf R."/>
            <person name="Schwitalla J."/>
            <person name="Martin K."/>
            <person name="De Beer W."/>
            <person name="Kaster A.-K."/>
            <person name="Vollmers J."/>
            <person name="Poulsen M."/>
            <person name="Beemelmanns C."/>
        </authorList>
    </citation>
    <scope>NUCLEOTIDE SEQUENCE [LARGE SCALE GENOMIC DNA]</scope>
    <source>
        <strain evidence="3 4">RB20</strain>
    </source>
</reference>
<gene>
    <name evidence="3" type="ORF">NRB20_58590</name>
</gene>
<name>A0A7K0DAJ2_9NOCA</name>
<dbReference type="OrthoDB" id="3797687at2"/>